<feature type="compositionally biased region" description="Acidic residues" evidence="1">
    <location>
        <begin position="67"/>
        <end position="84"/>
    </location>
</feature>
<dbReference type="InterPro" id="IPR019734">
    <property type="entry name" value="TPR_rpt"/>
</dbReference>
<dbReference type="PANTHER" id="PTHR23082:SF0">
    <property type="entry name" value="GENERAL TRANSCRIPTION FACTOR 3C POLYPEPTIDE 3"/>
    <property type="match status" value="1"/>
</dbReference>
<organism evidence="2 3">
    <name type="scientific">Penicillium argentinense</name>
    <dbReference type="NCBI Taxonomy" id="1131581"/>
    <lineage>
        <taxon>Eukaryota</taxon>
        <taxon>Fungi</taxon>
        <taxon>Dikarya</taxon>
        <taxon>Ascomycota</taxon>
        <taxon>Pezizomycotina</taxon>
        <taxon>Eurotiomycetes</taxon>
        <taxon>Eurotiomycetidae</taxon>
        <taxon>Eurotiales</taxon>
        <taxon>Aspergillaceae</taxon>
        <taxon>Penicillium</taxon>
    </lineage>
</organism>
<dbReference type="SMART" id="SM00028">
    <property type="entry name" value="TPR"/>
    <property type="match status" value="7"/>
</dbReference>
<evidence type="ECO:0000313" key="3">
    <source>
        <dbReference type="Proteomes" id="UP001149074"/>
    </source>
</evidence>
<dbReference type="Gene3D" id="1.25.40.10">
    <property type="entry name" value="Tetratricopeptide repeat domain"/>
    <property type="match status" value="2"/>
</dbReference>
<dbReference type="PANTHER" id="PTHR23082">
    <property type="entry name" value="TRANSCRIPTION INITIATION FACTOR IIIC TFIIIC , POLYPEPTIDE 3-RELATED"/>
    <property type="match status" value="1"/>
</dbReference>
<feature type="region of interest" description="Disordered" evidence="1">
    <location>
        <begin position="122"/>
        <end position="180"/>
    </location>
</feature>
<dbReference type="AlphaFoldDB" id="A0A9W9EQH4"/>
<reference evidence="2" key="1">
    <citation type="submission" date="2022-11" db="EMBL/GenBank/DDBJ databases">
        <authorList>
            <person name="Petersen C."/>
        </authorList>
    </citation>
    <scope>NUCLEOTIDE SEQUENCE</scope>
    <source>
        <strain evidence="2">IBT 30761</strain>
    </source>
</reference>
<protein>
    <submittedName>
        <fullName evidence="2">Uncharacterized protein</fullName>
    </submittedName>
</protein>
<feature type="region of interest" description="Disordered" evidence="1">
    <location>
        <begin position="610"/>
        <end position="639"/>
    </location>
</feature>
<dbReference type="EMBL" id="JAPQKI010000010">
    <property type="protein sequence ID" value="KAJ5086044.1"/>
    <property type="molecule type" value="Genomic_DNA"/>
</dbReference>
<dbReference type="Proteomes" id="UP001149074">
    <property type="component" value="Unassembled WGS sequence"/>
</dbReference>
<sequence length="1094" mass="124955">MASSDYPMGSQSPVQDTMYPDIDESVQYPWQTRQQVITGDAATSLIDPRLYGGLPPQGDIPGVPGEDYTDEENDLRSDLDDDAEMMPNEAPTSDEDSEYRYSDGQSERYVFWLMRERSRADNGCSDEEFSEEYPEEDASDDSGASRRRRGRRGGRFSGRYGARGGKGIKRGPRKPLEPSPEFKLLHSEATSAFIDGNYDRAIDLVMRAIQVNPEMFPAHSLLSEIFLAQGEKDKALAALWNGAHTRPKDPKVWLQVARLILERAGTDRASALPDVIYCYSRVIDIDPKNFNTRYQRAAIYRELGHNGRAATEYERILKEKPYSARALRHLASIYIDLEDVPRAIQIWAESIDYFQDHPEKMRDFSWSDINIYAELFGYVGKHEEGLAALKSLSRWFLGRKDDAMWDDFEEDDREWDPDDSPRRIKTSGFVPGQWPWETYGLGLPLELRVKMGLFRLKMGDTYHQEALHHFEWLNPNDTSEGARIFDYGDLFREVADALKDAGLPNEAYRFYAPIQQTTEYADLGYFMAMGDCCVQLEKMAEAETCYLTVAENDSRNMECRVKLGTLYEGFEMHEEGFKYINEAILIGRQEGRTRRSRRHDNRLEQLAIEFQRAPEPGTPQPADGLTASRTRPKPGTGSRTDDILFLYEKMKELHPLIKKGDSDVVEDWLDIADALLRDFRTNRVFYPIARTMEFQGYSGDGHRKKKSKQRTLLEEALEIAARLQKALGNGIADESLSDAIPSDYHGIPFDEWLDIFLEYALLSTEQGEAEEAYEALDGAANASVWFHSKINSRLIHVCWFTCALRAQDEEALASEARWFLKEYQFVTDTYRLFGILSNLAGDPQKSLFHSSPNMKFMLRQIKAMDFTLPDESNKPQPRQTIWKERATLSTKDEFGEPIPATEMDIVLLVLYGHILYSGGSFFPALNYLYRAYALDDQNPAVLLSIGLCYIHHSLKRQSDNRHYFIMQGLAFMDEYRRVRAKPGSSLQERQEMEFNFARVYHGLGLVHLAVTGYEKVLDLGGQIREQKKLKTGSMSGADDNNIDIVEAGLGDQVEKPSRFAEDFSFEAAYSLQIIHVLSGDAKTAKDITDQWLVI</sequence>
<dbReference type="OrthoDB" id="9991317at2759"/>
<evidence type="ECO:0000313" key="2">
    <source>
        <dbReference type="EMBL" id="KAJ5086044.1"/>
    </source>
</evidence>
<accession>A0A9W9EQH4</accession>
<feature type="region of interest" description="Disordered" evidence="1">
    <location>
        <begin position="46"/>
        <end position="102"/>
    </location>
</feature>
<gene>
    <name evidence="2" type="ORF">N7532_010815</name>
</gene>
<reference evidence="2" key="2">
    <citation type="journal article" date="2023" name="IMA Fungus">
        <title>Comparative genomic study of the Penicillium genus elucidates a diverse pangenome and 15 lateral gene transfer events.</title>
        <authorList>
            <person name="Petersen C."/>
            <person name="Sorensen T."/>
            <person name="Nielsen M.R."/>
            <person name="Sondergaard T.E."/>
            <person name="Sorensen J.L."/>
            <person name="Fitzpatrick D.A."/>
            <person name="Frisvad J.C."/>
            <person name="Nielsen K.L."/>
        </authorList>
    </citation>
    <scope>NUCLEOTIDE SEQUENCE</scope>
    <source>
        <strain evidence="2">IBT 30761</strain>
    </source>
</reference>
<evidence type="ECO:0000256" key="1">
    <source>
        <dbReference type="SAM" id="MobiDB-lite"/>
    </source>
</evidence>
<dbReference type="GO" id="GO:0006383">
    <property type="term" value="P:transcription by RNA polymerase III"/>
    <property type="evidence" value="ECO:0007669"/>
    <property type="project" value="InterPro"/>
</dbReference>
<name>A0A9W9EQH4_9EURO</name>
<dbReference type="GeneID" id="81362285"/>
<dbReference type="SUPFAM" id="SSF48452">
    <property type="entry name" value="TPR-like"/>
    <property type="match status" value="3"/>
</dbReference>
<dbReference type="RefSeq" id="XP_056470722.1">
    <property type="nucleotide sequence ID" value="XM_056623306.1"/>
</dbReference>
<dbReference type="Pfam" id="PF14559">
    <property type="entry name" value="TPR_19"/>
    <property type="match status" value="1"/>
</dbReference>
<feature type="region of interest" description="Disordered" evidence="1">
    <location>
        <begin position="1"/>
        <end position="20"/>
    </location>
</feature>
<feature type="compositionally biased region" description="Basic residues" evidence="1">
    <location>
        <begin position="145"/>
        <end position="154"/>
    </location>
</feature>
<dbReference type="GO" id="GO:0000127">
    <property type="term" value="C:transcription factor TFIIIC complex"/>
    <property type="evidence" value="ECO:0007669"/>
    <property type="project" value="TreeGrafter"/>
</dbReference>
<dbReference type="InterPro" id="IPR039340">
    <property type="entry name" value="Tfc4/TFIIIC-102/Sfc4"/>
</dbReference>
<proteinExistence type="predicted"/>
<feature type="compositionally biased region" description="Polar residues" evidence="1">
    <location>
        <begin position="1"/>
        <end position="15"/>
    </location>
</feature>
<feature type="compositionally biased region" description="Acidic residues" evidence="1">
    <location>
        <begin position="124"/>
        <end position="140"/>
    </location>
</feature>
<keyword evidence="3" id="KW-1185">Reference proteome</keyword>
<dbReference type="InterPro" id="IPR011990">
    <property type="entry name" value="TPR-like_helical_dom_sf"/>
</dbReference>
<dbReference type="Pfam" id="PF13432">
    <property type="entry name" value="TPR_16"/>
    <property type="match status" value="1"/>
</dbReference>
<comment type="caution">
    <text evidence="2">The sequence shown here is derived from an EMBL/GenBank/DDBJ whole genome shotgun (WGS) entry which is preliminary data.</text>
</comment>